<reference evidence="2 3" key="1">
    <citation type="submission" date="2024-10" db="EMBL/GenBank/DDBJ databases">
        <authorList>
            <person name="Kim D."/>
        </authorList>
    </citation>
    <scope>NUCLEOTIDE SEQUENCE [LARGE SCALE GENOMIC DNA]</scope>
    <source>
        <strain evidence="2">BH-2024</strain>
    </source>
</reference>
<accession>A0ABD2J7T4</accession>
<feature type="compositionally biased region" description="Polar residues" evidence="1">
    <location>
        <begin position="47"/>
        <end position="58"/>
    </location>
</feature>
<dbReference type="AlphaFoldDB" id="A0ABD2J7T4"/>
<keyword evidence="3" id="KW-1185">Reference proteome</keyword>
<protein>
    <submittedName>
        <fullName evidence="2">Uncharacterized protein</fullName>
    </submittedName>
</protein>
<feature type="compositionally biased region" description="Basic and acidic residues" evidence="1">
    <location>
        <begin position="60"/>
        <end position="86"/>
    </location>
</feature>
<evidence type="ECO:0000313" key="3">
    <source>
        <dbReference type="Proteomes" id="UP001620626"/>
    </source>
</evidence>
<dbReference type="EMBL" id="JBICBT010001036">
    <property type="protein sequence ID" value="KAL3086661.1"/>
    <property type="molecule type" value="Genomic_DNA"/>
</dbReference>
<gene>
    <name evidence="2" type="ORF">niasHT_033193</name>
</gene>
<feature type="compositionally biased region" description="Basic and acidic residues" evidence="1">
    <location>
        <begin position="121"/>
        <end position="131"/>
    </location>
</feature>
<comment type="caution">
    <text evidence="2">The sequence shown here is derived from an EMBL/GenBank/DDBJ whole genome shotgun (WGS) entry which is preliminary data.</text>
</comment>
<feature type="region of interest" description="Disordered" evidence="1">
    <location>
        <begin position="1"/>
        <end position="138"/>
    </location>
</feature>
<sequence>MIPSTRRSKPGSLLHSEQSAFVKYKQSSINKDKETKSNADDLHHAQGTVTTDKAQQEQPEPIKEMDQTEKDAEKELTQKNEEDTLSRQEGNQIPMNENDAEKIIFLAKGKSPQNSTSVNLSKEKTGKESAKLSENPIAQQKGKELKNNGEKMMIQKDEAVRWAKERVLLELEKILQTQIGVSQADETIGEMRDKAATNSGESVSIPQESIIKDILSSKEKELLLRKKQFTEDRDENHLNIEVN</sequence>
<dbReference type="Proteomes" id="UP001620626">
    <property type="component" value="Unassembled WGS sequence"/>
</dbReference>
<feature type="compositionally biased region" description="Polar residues" evidence="1">
    <location>
        <begin position="111"/>
        <end position="120"/>
    </location>
</feature>
<feature type="compositionally biased region" description="Polar residues" evidence="1">
    <location>
        <begin position="15"/>
        <end position="29"/>
    </location>
</feature>
<feature type="compositionally biased region" description="Basic and acidic residues" evidence="1">
    <location>
        <begin position="30"/>
        <end position="44"/>
    </location>
</feature>
<evidence type="ECO:0000256" key="1">
    <source>
        <dbReference type="SAM" id="MobiDB-lite"/>
    </source>
</evidence>
<name>A0ABD2J7T4_9BILA</name>
<organism evidence="2 3">
    <name type="scientific">Heterodera trifolii</name>
    <dbReference type="NCBI Taxonomy" id="157864"/>
    <lineage>
        <taxon>Eukaryota</taxon>
        <taxon>Metazoa</taxon>
        <taxon>Ecdysozoa</taxon>
        <taxon>Nematoda</taxon>
        <taxon>Chromadorea</taxon>
        <taxon>Rhabditida</taxon>
        <taxon>Tylenchina</taxon>
        <taxon>Tylenchomorpha</taxon>
        <taxon>Tylenchoidea</taxon>
        <taxon>Heteroderidae</taxon>
        <taxon>Heteroderinae</taxon>
        <taxon>Heterodera</taxon>
    </lineage>
</organism>
<evidence type="ECO:0000313" key="2">
    <source>
        <dbReference type="EMBL" id="KAL3086661.1"/>
    </source>
</evidence>
<proteinExistence type="predicted"/>